<dbReference type="PIRSF" id="PIRSF018005">
    <property type="entry name" value="UCP018005"/>
    <property type="match status" value="1"/>
</dbReference>
<evidence type="ECO:0000259" key="3">
    <source>
        <dbReference type="Pfam" id="PF10017"/>
    </source>
</evidence>
<dbReference type="PANTHER" id="PTHR43397">
    <property type="entry name" value="ERGOTHIONEINE BIOSYNTHESIS PROTEIN 1"/>
    <property type="match status" value="1"/>
</dbReference>
<dbReference type="EMBL" id="PVWJ01000161">
    <property type="protein sequence ID" value="PSB00776.1"/>
    <property type="molecule type" value="Genomic_DNA"/>
</dbReference>
<dbReference type="AlphaFoldDB" id="A0A2T1BXN3"/>
<keyword evidence="1 4" id="KW-0489">Methyltransferase</keyword>
<dbReference type="InterPro" id="IPR029063">
    <property type="entry name" value="SAM-dependent_MTases_sf"/>
</dbReference>
<dbReference type="NCBIfam" id="TIGR03438">
    <property type="entry name" value="egtD_ergothio"/>
    <property type="match status" value="1"/>
</dbReference>
<dbReference type="InterPro" id="IPR017804">
    <property type="entry name" value="MeTrfase_EgtD-like"/>
</dbReference>
<evidence type="ECO:0000256" key="2">
    <source>
        <dbReference type="ARBA" id="ARBA00022679"/>
    </source>
</evidence>
<dbReference type="GO" id="GO:0008168">
    <property type="term" value="F:methyltransferase activity"/>
    <property type="evidence" value="ECO:0007669"/>
    <property type="project" value="UniProtKB-KW"/>
</dbReference>
<evidence type="ECO:0000313" key="4">
    <source>
        <dbReference type="EMBL" id="PSB00776.1"/>
    </source>
</evidence>
<dbReference type="GO" id="GO:0032259">
    <property type="term" value="P:methylation"/>
    <property type="evidence" value="ECO:0007669"/>
    <property type="project" value="UniProtKB-KW"/>
</dbReference>
<dbReference type="OrthoDB" id="5289726at2"/>
<proteinExistence type="predicted"/>
<evidence type="ECO:0000313" key="5">
    <source>
        <dbReference type="Proteomes" id="UP000238762"/>
    </source>
</evidence>
<dbReference type="InterPro" id="IPR051128">
    <property type="entry name" value="EgtD_Methyltrsf_superfamily"/>
</dbReference>
<dbReference type="SUPFAM" id="SSF53335">
    <property type="entry name" value="S-adenosyl-L-methionine-dependent methyltransferases"/>
    <property type="match status" value="1"/>
</dbReference>
<comment type="caution">
    <text evidence="4">The sequence shown here is derived from an EMBL/GenBank/DDBJ whole genome shotgun (WGS) entry which is preliminary data.</text>
</comment>
<sequence length="335" mass="37362">MTATLGWTSKTVSEPTVKLYDLHPPLDDFRSEAIAGLQKPEKFVSAKFLYDKRGSELFDAICNLEEYYVTRTEMSILQTNAVEIAAKIGDGVLVEFGSGSSQKVRIILDAMEKLPTYVALDISVQHLYESCVKLAEAYVGLEAIAICTDYTQPIKLPEISSLKNKHKVAFFPGSSVGNLEPEEVIQFLKNTANLLEPNSSLLIGVDLKKNKSILEPAYDDSHGISAAFALNLLTRINRELGANFNLDNFGYKAFYNAIGRIEMYIVSLKEQVVNIDGIEIHFQAGELLRTEYSYKYTITEFQELAAQAGFQPQQVWTDPQNLFSLHYLTNSVSGT</sequence>
<keyword evidence="2 4" id="KW-0808">Transferase</keyword>
<dbReference type="Proteomes" id="UP000238762">
    <property type="component" value="Unassembled WGS sequence"/>
</dbReference>
<keyword evidence="5" id="KW-1185">Reference proteome</keyword>
<dbReference type="InterPro" id="IPR035094">
    <property type="entry name" value="EgtD"/>
</dbReference>
<reference evidence="4 5" key="1">
    <citation type="submission" date="2018-02" db="EMBL/GenBank/DDBJ databases">
        <authorList>
            <person name="Cohen D.B."/>
            <person name="Kent A.D."/>
        </authorList>
    </citation>
    <scope>NUCLEOTIDE SEQUENCE [LARGE SCALE GENOMIC DNA]</scope>
    <source>
        <strain evidence="4 5">CCAP 1448/3</strain>
    </source>
</reference>
<dbReference type="Pfam" id="PF10017">
    <property type="entry name" value="Methyltransf_33"/>
    <property type="match status" value="1"/>
</dbReference>
<evidence type="ECO:0000256" key="1">
    <source>
        <dbReference type="ARBA" id="ARBA00022603"/>
    </source>
</evidence>
<organism evidence="4 5">
    <name type="scientific">Merismopedia glauca CCAP 1448/3</name>
    <dbReference type="NCBI Taxonomy" id="1296344"/>
    <lineage>
        <taxon>Bacteria</taxon>
        <taxon>Bacillati</taxon>
        <taxon>Cyanobacteriota</taxon>
        <taxon>Cyanophyceae</taxon>
        <taxon>Synechococcales</taxon>
        <taxon>Merismopediaceae</taxon>
        <taxon>Merismopedia</taxon>
    </lineage>
</organism>
<dbReference type="Gene3D" id="3.40.50.150">
    <property type="entry name" value="Vaccinia Virus protein VP39"/>
    <property type="match status" value="1"/>
</dbReference>
<dbReference type="InterPro" id="IPR019257">
    <property type="entry name" value="MeTrfase_dom"/>
</dbReference>
<dbReference type="PANTHER" id="PTHR43397:SF1">
    <property type="entry name" value="ERGOTHIONEINE BIOSYNTHESIS PROTEIN 1"/>
    <property type="match status" value="1"/>
</dbReference>
<accession>A0A2T1BXN3</accession>
<reference evidence="4 5" key="2">
    <citation type="submission" date="2018-03" db="EMBL/GenBank/DDBJ databases">
        <title>The ancient ancestry and fast evolution of plastids.</title>
        <authorList>
            <person name="Moore K.R."/>
            <person name="Magnabosco C."/>
            <person name="Momper L."/>
            <person name="Gold D.A."/>
            <person name="Bosak T."/>
            <person name="Fournier G.P."/>
        </authorList>
    </citation>
    <scope>NUCLEOTIDE SEQUENCE [LARGE SCALE GENOMIC DNA]</scope>
    <source>
        <strain evidence="4 5">CCAP 1448/3</strain>
    </source>
</reference>
<dbReference type="RefSeq" id="WP_106291326.1">
    <property type="nucleotide sequence ID" value="NZ_CAWNTC010000202.1"/>
</dbReference>
<gene>
    <name evidence="4" type="primary">egtD</name>
    <name evidence="4" type="ORF">C7B64_21745</name>
</gene>
<feature type="domain" description="Histidine-specific methyltransferase SAM-dependent" evidence="3">
    <location>
        <begin position="29"/>
        <end position="329"/>
    </location>
</feature>
<protein>
    <submittedName>
        <fullName evidence="4">L-histidine N(Alpha)-methyltransferase</fullName>
    </submittedName>
</protein>
<name>A0A2T1BXN3_9CYAN</name>